<dbReference type="AlphaFoldDB" id="A0A7U4PC13"/>
<dbReference type="KEGG" id="bhg:I6G56_28665"/>
<name>A0A7U4PC13_9BURK</name>
<proteinExistence type="predicted"/>
<evidence type="ECO:0000313" key="2">
    <source>
        <dbReference type="Proteomes" id="UP000594943"/>
    </source>
</evidence>
<protein>
    <submittedName>
        <fullName evidence="1">Uncharacterized protein</fullName>
    </submittedName>
</protein>
<organism evidence="1 2">
    <name type="scientific">Burkholderia humptydooensis</name>
    <dbReference type="NCBI Taxonomy" id="430531"/>
    <lineage>
        <taxon>Bacteria</taxon>
        <taxon>Pseudomonadati</taxon>
        <taxon>Pseudomonadota</taxon>
        <taxon>Betaproteobacteria</taxon>
        <taxon>Burkholderiales</taxon>
        <taxon>Burkholderiaceae</taxon>
        <taxon>Burkholderia</taxon>
        <taxon>pseudomallei group</taxon>
    </lineage>
</organism>
<gene>
    <name evidence="1" type="ORF">I6G56_28665</name>
</gene>
<dbReference type="EMBL" id="CP065687">
    <property type="protein sequence ID" value="QPS46086.1"/>
    <property type="molecule type" value="Genomic_DNA"/>
</dbReference>
<accession>A0A7T2U5J7</accession>
<dbReference type="RefSeq" id="WP_006028238.1">
    <property type="nucleotide sequence ID" value="NZ_CP013382.1"/>
</dbReference>
<reference evidence="1 2" key="1">
    <citation type="submission" date="2020-12" db="EMBL/GenBank/DDBJ databases">
        <title>FDA dAtabase for Regulatory Grade micrObial Sequences (FDA-ARGOS): Supporting development and validation of Infectious Disease Dx tests.</title>
        <authorList>
            <person name="Nelson B."/>
            <person name="Plummer A."/>
            <person name="Tallon L."/>
            <person name="Sadzewicz L."/>
            <person name="Zhao X."/>
            <person name="Boylan J."/>
            <person name="Ott S."/>
            <person name="Bowen H."/>
            <person name="Vavikolanu K."/>
            <person name="Mehta A."/>
            <person name="Aluvathingal J."/>
            <person name="Nadendla S."/>
            <person name="Myers T."/>
            <person name="Yan Y."/>
            <person name="Sichtig H."/>
        </authorList>
    </citation>
    <scope>NUCLEOTIDE SEQUENCE [LARGE SCALE GENOMIC DNA]</scope>
    <source>
        <strain evidence="1 2">FDAARGOS_899</strain>
    </source>
</reference>
<dbReference type="Proteomes" id="UP000594943">
    <property type="component" value="Chromosome 2"/>
</dbReference>
<evidence type="ECO:0000313" key="1">
    <source>
        <dbReference type="EMBL" id="QPS46086.1"/>
    </source>
</evidence>
<sequence length="81" mass="8385">MPVDAAAHAAARMHGIFAAKGNIYADALASTRQSPACGEADRIDRGPDAVPMQSGCDPNTARIAARIAAARAAVQNLRTRL</sequence>
<accession>A0A7U4PC13</accession>